<gene>
    <name evidence="2" type="ORF">PS662_04473</name>
</gene>
<dbReference type="InterPro" id="IPR008473">
    <property type="entry name" value="Phage_holin_3_7"/>
</dbReference>
<evidence type="ECO:0008006" key="4">
    <source>
        <dbReference type="Google" id="ProtNLM"/>
    </source>
</evidence>
<dbReference type="EMBL" id="CABVHK010000016">
    <property type="protein sequence ID" value="VVN23129.1"/>
    <property type="molecule type" value="Genomic_DNA"/>
</dbReference>
<keyword evidence="1" id="KW-0812">Transmembrane</keyword>
<evidence type="ECO:0000313" key="2">
    <source>
        <dbReference type="EMBL" id="VVN23129.1"/>
    </source>
</evidence>
<dbReference type="Proteomes" id="UP000326953">
    <property type="component" value="Unassembled WGS sequence"/>
</dbReference>
<feature type="transmembrane region" description="Helical" evidence="1">
    <location>
        <begin position="40"/>
        <end position="61"/>
    </location>
</feature>
<accession>A0A5E6W390</accession>
<organism evidence="2 3">
    <name type="scientific">Pseudomonas fluorescens</name>
    <dbReference type="NCBI Taxonomy" id="294"/>
    <lineage>
        <taxon>Bacteria</taxon>
        <taxon>Pseudomonadati</taxon>
        <taxon>Pseudomonadota</taxon>
        <taxon>Gammaproteobacteria</taxon>
        <taxon>Pseudomonadales</taxon>
        <taxon>Pseudomonadaceae</taxon>
        <taxon>Pseudomonas</taxon>
    </lineage>
</organism>
<keyword evidence="1" id="KW-1133">Transmembrane helix</keyword>
<sequence length="93" mass="9961">MMGQAMIALVCLTGVAHLVSALRLACYQRDEAHHCWGNRLLTSLCGGLFCLAGLNVLLTGAPVSPWHALVSVFACALILRSSGNIVLLWQTLK</sequence>
<reference evidence="2 3" key="1">
    <citation type="submission" date="2019-09" db="EMBL/GenBank/DDBJ databases">
        <authorList>
            <person name="Chandra G."/>
            <person name="Truman W A."/>
        </authorList>
    </citation>
    <scope>NUCLEOTIDE SEQUENCE [LARGE SCALE GENOMIC DNA]</scope>
    <source>
        <strain evidence="2">PS662</strain>
    </source>
</reference>
<protein>
    <recommendedName>
        <fullName evidence="4">Phage holin family protein</fullName>
    </recommendedName>
</protein>
<dbReference type="RefSeq" id="WP_318181637.1">
    <property type="nucleotide sequence ID" value="NZ_CABVHK010000016.1"/>
</dbReference>
<evidence type="ECO:0000256" key="1">
    <source>
        <dbReference type="SAM" id="Phobius"/>
    </source>
</evidence>
<evidence type="ECO:0000313" key="3">
    <source>
        <dbReference type="Proteomes" id="UP000326953"/>
    </source>
</evidence>
<proteinExistence type="predicted"/>
<keyword evidence="1" id="KW-0472">Membrane</keyword>
<feature type="transmembrane region" description="Helical" evidence="1">
    <location>
        <begin position="68"/>
        <end position="89"/>
    </location>
</feature>
<dbReference type="AlphaFoldDB" id="A0A5E6W390"/>
<name>A0A5E6W390_PSEFL</name>
<dbReference type="Pfam" id="PF05449">
    <property type="entry name" value="Phage_holin_3_7"/>
    <property type="match status" value="1"/>
</dbReference>